<protein>
    <submittedName>
        <fullName evidence="7">Peptidase</fullName>
    </submittedName>
</protein>
<dbReference type="Pfam" id="PF14464">
    <property type="entry name" value="Prok-JAB"/>
    <property type="match status" value="1"/>
</dbReference>
<proteinExistence type="predicted"/>
<evidence type="ECO:0000256" key="1">
    <source>
        <dbReference type="ARBA" id="ARBA00022670"/>
    </source>
</evidence>
<dbReference type="EMBL" id="SGSQ01000041">
    <property type="protein sequence ID" value="RZG43096.1"/>
    <property type="molecule type" value="Genomic_DNA"/>
</dbReference>
<dbReference type="Proteomes" id="UP000293863">
    <property type="component" value="Unassembled WGS sequence"/>
</dbReference>
<sequence length="166" mass="19338">MKLGLHLYSDELRFEVHLTDSALHLIHLHRQFADAQKAEACGIIIGEIRSKSLRVIDISSPADDDERTIYSFHRKSTKHQSYLNKVHEISNGILQYIGEWHTHPEPQPRPSNCDYQGWSQLISNGKFNELPKLLWIAGNKSYKEDWFSLLLNKKYYALRVYEGDTL</sequence>
<keyword evidence="3" id="KW-0378">Hydrolase</keyword>
<keyword evidence="4" id="KW-0862">Zinc</keyword>
<dbReference type="GO" id="GO:0008237">
    <property type="term" value="F:metallopeptidase activity"/>
    <property type="evidence" value="ECO:0007669"/>
    <property type="project" value="UniProtKB-KW"/>
</dbReference>
<evidence type="ECO:0000313" key="7">
    <source>
        <dbReference type="EMBL" id="RZG43096.1"/>
    </source>
</evidence>
<evidence type="ECO:0000256" key="3">
    <source>
        <dbReference type="ARBA" id="ARBA00022801"/>
    </source>
</evidence>
<gene>
    <name evidence="7" type="ORF">EXU28_18025</name>
</gene>
<dbReference type="InterPro" id="IPR028090">
    <property type="entry name" value="JAB_dom_prok"/>
</dbReference>
<reference evidence="7 8" key="1">
    <citation type="submission" date="2019-02" db="EMBL/GenBank/DDBJ databases">
        <title>The Batch Genome Submission of Acinetobacter spp. strains.</title>
        <authorList>
            <person name="Qin J."/>
            <person name="Hu Y."/>
            <person name="Ye H."/>
            <person name="Wei L."/>
            <person name="Feng Y."/>
            <person name="Zong Z."/>
        </authorList>
    </citation>
    <scope>NUCLEOTIDE SEQUENCE [LARGE SCALE GENOMIC DNA]</scope>
    <source>
        <strain evidence="7 8">WCHAW060049</strain>
    </source>
</reference>
<dbReference type="GO" id="GO:0006508">
    <property type="term" value="P:proteolysis"/>
    <property type="evidence" value="ECO:0007669"/>
    <property type="project" value="UniProtKB-KW"/>
</dbReference>
<keyword evidence="2" id="KW-0479">Metal-binding</keyword>
<dbReference type="SUPFAM" id="SSF102712">
    <property type="entry name" value="JAB1/MPN domain"/>
    <property type="match status" value="1"/>
</dbReference>
<comment type="caution">
    <text evidence="7">The sequence shown here is derived from an EMBL/GenBank/DDBJ whole genome shotgun (WGS) entry which is preliminary data.</text>
</comment>
<evidence type="ECO:0000256" key="4">
    <source>
        <dbReference type="ARBA" id="ARBA00022833"/>
    </source>
</evidence>
<dbReference type="AlphaFoldDB" id="A0A4Q7AF88"/>
<accession>A0A4Q7AF88</accession>
<keyword evidence="5" id="KW-0482">Metalloprotease</keyword>
<evidence type="ECO:0000313" key="8">
    <source>
        <dbReference type="Proteomes" id="UP000293863"/>
    </source>
</evidence>
<evidence type="ECO:0000256" key="5">
    <source>
        <dbReference type="ARBA" id="ARBA00023049"/>
    </source>
</evidence>
<organism evidence="7 8">
    <name type="scientific">Acinetobacter wuhouensis</name>
    <dbReference type="NCBI Taxonomy" id="1879050"/>
    <lineage>
        <taxon>Bacteria</taxon>
        <taxon>Pseudomonadati</taxon>
        <taxon>Pseudomonadota</taxon>
        <taxon>Gammaproteobacteria</taxon>
        <taxon>Moraxellales</taxon>
        <taxon>Moraxellaceae</taxon>
        <taxon>Acinetobacter</taxon>
    </lineage>
</organism>
<feature type="domain" description="JAB" evidence="6">
    <location>
        <begin position="25"/>
        <end position="140"/>
    </location>
</feature>
<dbReference type="GO" id="GO:0046872">
    <property type="term" value="F:metal ion binding"/>
    <property type="evidence" value="ECO:0007669"/>
    <property type="project" value="UniProtKB-KW"/>
</dbReference>
<dbReference type="Gene3D" id="3.40.140.10">
    <property type="entry name" value="Cytidine Deaminase, domain 2"/>
    <property type="match status" value="1"/>
</dbReference>
<keyword evidence="8" id="KW-1185">Reference proteome</keyword>
<evidence type="ECO:0000259" key="6">
    <source>
        <dbReference type="Pfam" id="PF14464"/>
    </source>
</evidence>
<keyword evidence="1" id="KW-0645">Protease</keyword>
<name>A0A4Q7AF88_9GAMM</name>
<evidence type="ECO:0000256" key="2">
    <source>
        <dbReference type="ARBA" id="ARBA00022723"/>
    </source>
</evidence>